<protein>
    <submittedName>
        <fullName evidence="2">Uncharacterized protein</fullName>
    </submittedName>
</protein>
<reference evidence="2 3" key="1">
    <citation type="submission" date="2015-09" db="EMBL/GenBank/DDBJ databases">
        <title>Sorangium comparison.</title>
        <authorList>
            <person name="Zaburannyi N."/>
            <person name="Bunk B."/>
            <person name="Overmann J."/>
            <person name="Mueller R."/>
        </authorList>
    </citation>
    <scope>NUCLEOTIDE SEQUENCE [LARGE SCALE GENOMIC DNA]</scope>
    <source>
        <strain evidence="2 3">So ce26</strain>
    </source>
</reference>
<name>A0A2L0ERZ1_SORCE</name>
<proteinExistence type="predicted"/>
<feature type="region of interest" description="Disordered" evidence="1">
    <location>
        <begin position="1"/>
        <end position="26"/>
    </location>
</feature>
<dbReference type="EMBL" id="CP012673">
    <property type="protein sequence ID" value="AUX42055.1"/>
    <property type="molecule type" value="Genomic_DNA"/>
</dbReference>
<evidence type="ECO:0000256" key="1">
    <source>
        <dbReference type="SAM" id="MobiDB-lite"/>
    </source>
</evidence>
<accession>A0A2L0ERZ1</accession>
<evidence type="ECO:0000313" key="2">
    <source>
        <dbReference type="EMBL" id="AUX42055.1"/>
    </source>
</evidence>
<feature type="compositionally biased region" description="Low complexity" evidence="1">
    <location>
        <begin position="1"/>
        <end position="16"/>
    </location>
</feature>
<organism evidence="2 3">
    <name type="scientific">Sorangium cellulosum</name>
    <name type="common">Polyangium cellulosum</name>
    <dbReference type="NCBI Taxonomy" id="56"/>
    <lineage>
        <taxon>Bacteria</taxon>
        <taxon>Pseudomonadati</taxon>
        <taxon>Myxococcota</taxon>
        <taxon>Polyangia</taxon>
        <taxon>Polyangiales</taxon>
        <taxon>Polyangiaceae</taxon>
        <taxon>Sorangium</taxon>
    </lineage>
</organism>
<dbReference type="Proteomes" id="UP000238348">
    <property type="component" value="Chromosome"/>
</dbReference>
<sequence length="197" mass="20889">MSGALSAPAEPAGEAPPAEPAPKLPAQRGPRALLGLSWVRIDVLGYRLDLGWQIPWIQHTALRASLSALYSYDSVSLPNMPGLGGLAPSGDLEIHELALLATAEIDVALLSTEQGRLAAGGGLGIGPSFAWVKMPDMPFQPGEWTHASAAIGRLSGYLEYRFASGWLLRGQPFGLLFSGQDNADTVYEMAAMGGYQW</sequence>
<evidence type="ECO:0000313" key="3">
    <source>
        <dbReference type="Proteomes" id="UP000238348"/>
    </source>
</evidence>
<gene>
    <name evidence="2" type="ORF">SOCE26_034800</name>
</gene>
<dbReference type="AlphaFoldDB" id="A0A2L0ERZ1"/>